<feature type="region of interest" description="Disordered" evidence="1">
    <location>
        <begin position="39"/>
        <end position="63"/>
    </location>
</feature>
<sequence>MNSPGINCSVSLTPCDDILQIPPLNTDVIKSVNIVSMDSNDTDVSSKTTELKRSARLSKKRSLQDNSVIKITDRLDNSNEAGKQSKILRSNKTKSEIYVTPKNGYQKCNNRDSVMSTVNASSEPSNVSNVQPSLNIVVDNRKKMQVKSLPKTFKNKDSFKRPNVTRVKNESTVYNENTAEEDGLGSKHEKSDDLVKSTRKRGRPSLQKELQLFSRDGADKVNKSCENEVDRQKNGKGFPGPFENLLDIYESDSTTLNEADRTPTSESNNCDDGPSKPKRKRIGIDKSSTTNVVEIVGNDSCLSVDDGTEPIKVVATKTSEHDEVLPDADEPQPYETFDRQVTLVSNRFNVPPDTLRNIIEKESVPVFREKYSDVVTMSMVTVSPVVSMTDKGKRKWGWNSDGAASVQYKIEPIRESVAYEKTNLKDTMEEISKSMPSWSLSVVADPPRYVISHMSIETYGTPFADKAVVLDRHFRASVYIDQRLEYKYCKRYTTAPEIVNLIKQLDAIQ</sequence>
<dbReference type="Proteomes" id="UP001160148">
    <property type="component" value="Unassembled WGS sequence"/>
</dbReference>
<feature type="region of interest" description="Disordered" evidence="1">
    <location>
        <begin position="219"/>
        <end position="285"/>
    </location>
</feature>
<proteinExistence type="predicted"/>
<dbReference type="AlphaFoldDB" id="A0AAV0W0Q4"/>
<name>A0AAV0W0Q4_9HEMI</name>
<evidence type="ECO:0000313" key="2">
    <source>
        <dbReference type="EMBL" id="CAI6349282.1"/>
    </source>
</evidence>
<feature type="compositionally biased region" description="Polar residues" evidence="1">
    <location>
        <begin position="39"/>
        <end position="48"/>
    </location>
</feature>
<comment type="caution">
    <text evidence="2">The sequence shown here is derived from an EMBL/GenBank/DDBJ whole genome shotgun (WGS) entry which is preliminary data.</text>
</comment>
<gene>
    <name evidence="2" type="ORF">MEUPH1_LOCUS5862</name>
</gene>
<reference evidence="2 3" key="1">
    <citation type="submission" date="2023-01" db="EMBL/GenBank/DDBJ databases">
        <authorList>
            <person name="Whitehead M."/>
        </authorList>
    </citation>
    <scope>NUCLEOTIDE SEQUENCE [LARGE SCALE GENOMIC DNA]</scope>
</reference>
<dbReference type="EMBL" id="CARXXK010000001">
    <property type="protein sequence ID" value="CAI6349282.1"/>
    <property type="molecule type" value="Genomic_DNA"/>
</dbReference>
<feature type="compositionally biased region" description="Basic and acidic residues" evidence="1">
    <location>
        <begin position="184"/>
        <end position="196"/>
    </location>
</feature>
<keyword evidence="3" id="KW-1185">Reference proteome</keyword>
<evidence type="ECO:0000256" key="1">
    <source>
        <dbReference type="SAM" id="MobiDB-lite"/>
    </source>
</evidence>
<feature type="compositionally biased region" description="Basic and acidic residues" evidence="1">
    <location>
        <begin position="219"/>
        <end position="233"/>
    </location>
</feature>
<accession>A0AAV0W0Q4</accession>
<evidence type="ECO:0000313" key="3">
    <source>
        <dbReference type="Proteomes" id="UP001160148"/>
    </source>
</evidence>
<feature type="region of interest" description="Disordered" evidence="1">
    <location>
        <begin position="170"/>
        <end position="207"/>
    </location>
</feature>
<protein>
    <submittedName>
        <fullName evidence="2">Uncharacterized protein</fullName>
    </submittedName>
</protein>
<organism evidence="2 3">
    <name type="scientific">Macrosiphum euphorbiae</name>
    <name type="common">potato aphid</name>
    <dbReference type="NCBI Taxonomy" id="13131"/>
    <lineage>
        <taxon>Eukaryota</taxon>
        <taxon>Metazoa</taxon>
        <taxon>Ecdysozoa</taxon>
        <taxon>Arthropoda</taxon>
        <taxon>Hexapoda</taxon>
        <taxon>Insecta</taxon>
        <taxon>Pterygota</taxon>
        <taxon>Neoptera</taxon>
        <taxon>Paraneoptera</taxon>
        <taxon>Hemiptera</taxon>
        <taxon>Sternorrhyncha</taxon>
        <taxon>Aphidomorpha</taxon>
        <taxon>Aphidoidea</taxon>
        <taxon>Aphididae</taxon>
        <taxon>Macrosiphini</taxon>
        <taxon>Macrosiphum</taxon>
    </lineage>
</organism>